<sequence>MTTSYHFSAPLTSPSNPPPPTHKAGNLLDLVFQRNSPCSDLTAHTPISSLPVDVRSPAHLQGRSSRSREDVEDLSSYQSLLAAFSTAVTAAKGTLH</sequence>
<feature type="region of interest" description="Disordered" evidence="1">
    <location>
        <begin position="1"/>
        <end position="24"/>
    </location>
</feature>
<dbReference type="EMBL" id="JAINUF010000003">
    <property type="protein sequence ID" value="KAJ8369452.1"/>
    <property type="molecule type" value="Genomic_DNA"/>
</dbReference>
<protein>
    <submittedName>
        <fullName evidence="2">Uncharacterized protein</fullName>
    </submittedName>
</protein>
<evidence type="ECO:0000313" key="3">
    <source>
        <dbReference type="Proteomes" id="UP001152622"/>
    </source>
</evidence>
<dbReference type="AlphaFoldDB" id="A0A9Q1J5S5"/>
<comment type="caution">
    <text evidence="2">The sequence shown here is derived from an EMBL/GenBank/DDBJ whole genome shotgun (WGS) entry which is preliminary data.</text>
</comment>
<name>A0A9Q1J5S5_SYNKA</name>
<keyword evidence="3" id="KW-1185">Reference proteome</keyword>
<dbReference type="Proteomes" id="UP001152622">
    <property type="component" value="Chromosome 3"/>
</dbReference>
<gene>
    <name evidence="2" type="ORF">SKAU_G00094800</name>
</gene>
<evidence type="ECO:0000256" key="1">
    <source>
        <dbReference type="SAM" id="MobiDB-lite"/>
    </source>
</evidence>
<accession>A0A9Q1J5S5</accession>
<organism evidence="2 3">
    <name type="scientific">Synaphobranchus kaupii</name>
    <name type="common">Kaup's arrowtooth eel</name>
    <dbReference type="NCBI Taxonomy" id="118154"/>
    <lineage>
        <taxon>Eukaryota</taxon>
        <taxon>Metazoa</taxon>
        <taxon>Chordata</taxon>
        <taxon>Craniata</taxon>
        <taxon>Vertebrata</taxon>
        <taxon>Euteleostomi</taxon>
        <taxon>Actinopterygii</taxon>
        <taxon>Neopterygii</taxon>
        <taxon>Teleostei</taxon>
        <taxon>Anguilliformes</taxon>
        <taxon>Synaphobranchidae</taxon>
        <taxon>Synaphobranchus</taxon>
    </lineage>
</organism>
<reference evidence="2" key="1">
    <citation type="journal article" date="2023" name="Science">
        <title>Genome structures resolve the early diversification of teleost fishes.</title>
        <authorList>
            <person name="Parey E."/>
            <person name="Louis A."/>
            <person name="Montfort J."/>
            <person name="Bouchez O."/>
            <person name="Roques C."/>
            <person name="Iampietro C."/>
            <person name="Lluch J."/>
            <person name="Castinel A."/>
            <person name="Donnadieu C."/>
            <person name="Desvignes T."/>
            <person name="Floi Bucao C."/>
            <person name="Jouanno E."/>
            <person name="Wen M."/>
            <person name="Mejri S."/>
            <person name="Dirks R."/>
            <person name="Jansen H."/>
            <person name="Henkel C."/>
            <person name="Chen W.J."/>
            <person name="Zahm M."/>
            <person name="Cabau C."/>
            <person name="Klopp C."/>
            <person name="Thompson A.W."/>
            <person name="Robinson-Rechavi M."/>
            <person name="Braasch I."/>
            <person name="Lecointre G."/>
            <person name="Bobe J."/>
            <person name="Postlethwait J.H."/>
            <person name="Berthelot C."/>
            <person name="Roest Crollius H."/>
            <person name="Guiguen Y."/>
        </authorList>
    </citation>
    <scope>NUCLEOTIDE SEQUENCE</scope>
    <source>
        <strain evidence="2">WJC10195</strain>
    </source>
</reference>
<proteinExistence type="predicted"/>
<evidence type="ECO:0000313" key="2">
    <source>
        <dbReference type="EMBL" id="KAJ8369452.1"/>
    </source>
</evidence>